<sequence>MGEAVGEAVVEGVATEEATGSDPHDTASNATPATMTLRI</sequence>
<organism evidence="2 3">
    <name type="scientific">Saccharothrix violaceirubra</name>
    <dbReference type="NCBI Taxonomy" id="413306"/>
    <lineage>
        <taxon>Bacteria</taxon>
        <taxon>Bacillati</taxon>
        <taxon>Actinomycetota</taxon>
        <taxon>Actinomycetes</taxon>
        <taxon>Pseudonocardiales</taxon>
        <taxon>Pseudonocardiaceae</taxon>
        <taxon>Saccharothrix</taxon>
    </lineage>
</organism>
<name>A0A7W7T8F3_9PSEU</name>
<feature type="compositionally biased region" description="Polar residues" evidence="1">
    <location>
        <begin position="26"/>
        <end position="39"/>
    </location>
</feature>
<evidence type="ECO:0000313" key="3">
    <source>
        <dbReference type="Proteomes" id="UP000542674"/>
    </source>
</evidence>
<accession>A0A7W7T8F3</accession>
<comment type="caution">
    <text evidence="2">The sequence shown here is derived from an EMBL/GenBank/DDBJ whole genome shotgun (WGS) entry which is preliminary data.</text>
</comment>
<evidence type="ECO:0000256" key="1">
    <source>
        <dbReference type="SAM" id="MobiDB-lite"/>
    </source>
</evidence>
<feature type="region of interest" description="Disordered" evidence="1">
    <location>
        <begin position="1"/>
        <end position="39"/>
    </location>
</feature>
<feature type="compositionally biased region" description="Low complexity" evidence="1">
    <location>
        <begin position="1"/>
        <end position="20"/>
    </location>
</feature>
<gene>
    <name evidence="2" type="ORF">F4559_005827</name>
</gene>
<reference evidence="2 3" key="1">
    <citation type="submission" date="2020-08" db="EMBL/GenBank/DDBJ databases">
        <title>Sequencing the genomes of 1000 actinobacteria strains.</title>
        <authorList>
            <person name="Klenk H.-P."/>
        </authorList>
    </citation>
    <scope>NUCLEOTIDE SEQUENCE [LARGE SCALE GENOMIC DNA]</scope>
    <source>
        <strain evidence="2 3">DSM 45084</strain>
    </source>
</reference>
<proteinExistence type="predicted"/>
<dbReference type="Proteomes" id="UP000542674">
    <property type="component" value="Unassembled WGS sequence"/>
</dbReference>
<dbReference type="EMBL" id="JACHJS010000001">
    <property type="protein sequence ID" value="MBB4968468.1"/>
    <property type="molecule type" value="Genomic_DNA"/>
</dbReference>
<dbReference type="AlphaFoldDB" id="A0A7W7T8F3"/>
<keyword evidence="3" id="KW-1185">Reference proteome</keyword>
<protein>
    <submittedName>
        <fullName evidence="2">Uncharacterized protein</fullName>
    </submittedName>
</protein>
<evidence type="ECO:0000313" key="2">
    <source>
        <dbReference type="EMBL" id="MBB4968468.1"/>
    </source>
</evidence>